<dbReference type="HOGENOM" id="CLU_122668_0_0_1"/>
<organism evidence="1 2">
    <name type="scientific">Fomitopsis schrenkii</name>
    <name type="common">Brown rot fungus</name>
    <dbReference type="NCBI Taxonomy" id="2126942"/>
    <lineage>
        <taxon>Eukaryota</taxon>
        <taxon>Fungi</taxon>
        <taxon>Dikarya</taxon>
        <taxon>Basidiomycota</taxon>
        <taxon>Agaricomycotina</taxon>
        <taxon>Agaricomycetes</taxon>
        <taxon>Polyporales</taxon>
        <taxon>Fomitopsis</taxon>
    </lineage>
</organism>
<evidence type="ECO:0000313" key="1">
    <source>
        <dbReference type="EMBL" id="EPS93885.1"/>
    </source>
</evidence>
<dbReference type="EMBL" id="KE504252">
    <property type="protein sequence ID" value="EPS93885.1"/>
    <property type="molecule type" value="Genomic_DNA"/>
</dbReference>
<keyword evidence="2" id="KW-1185">Reference proteome</keyword>
<proteinExistence type="predicted"/>
<accession>S8EW76</accession>
<dbReference type="InParanoid" id="S8EW76"/>
<sequence length="120" mass="13495">MTELKADSVNVLKKSSDYKVWSSQMLGYLTFIKADEALSKGDLKDADFKKANTHAKGVILMCTDNSFHHLLYEVVNSVEVMKLAMDMWALLKKHFGTPDMAFVWSQFSLLIKSESGLSTP</sequence>
<reference evidence="1 2" key="1">
    <citation type="journal article" date="2012" name="Science">
        <title>The Paleozoic origin of enzymatic lignin decomposition reconstructed from 31 fungal genomes.</title>
        <authorList>
            <person name="Floudas D."/>
            <person name="Binder M."/>
            <person name="Riley R."/>
            <person name="Barry K."/>
            <person name="Blanchette R.A."/>
            <person name="Henrissat B."/>
            <person name="Martinez A.T."/>
            <person name="Otillar R."/>
            <person name="Spatafora J.W."/>
            <person name="Yadav J.S."/>
            <person name="Aerts A."/>
            <person name="Benoit I."/>
            <person name="Boyd A."/>
            <person name="Carlson A."/>
            <person name="Copeland A."/>
            <person name="Coutinho P.M."/>
            <person name="de Vries R.P."/>
            <person name="Ferreira P."/>
            <person name="Findley K."/>
            <person name="Foster B."/>
            <person name="Gaskell J."/>
            <person name="Glotzer D."/>
            <person name="Gorecki P."/>
            <person name="Heitman J."/>
            <person name="Hesse C."/>
            <person name="Hori C."/>
            <person name="Igarashi K."/>
            <person name="Jurgens J.A."/>
            <person name="Kallen N."/>
            <person name="Kersten P."/>
            <person name="Kohler A."/>
            <person name="Kuees U."/>
            <person name="Kumar T.K.A."/>
            <person name="Kuo A."/>
            <person name="LaButti K."/>
            <person name="Larrondo L.F."/>
            <person name="Lindquist E."/>
            <person name="Ling A."/>
            <person name="Lombard V."/>
            <person name="Lucas S."/>
            <person name="Lundell T."/>
            <person name="Martin R."/>
            <person name="McLaughlin D.J."/>
            <person name="Morgenstern I."/>
            <person name="Morin E."/>
            <person name="Murat C."/>
            <person name="Nagy L.G."/>
            <person name="Nolan M."/>
            <person name="Ohm R.A."/>
            <person name="Patyshakuliyeva A."/>
            <person name="Rokas A."/>
            <person name="Ruiz-Duenas F.J."/>
            <person name="Sabat G."/>
            <person name="Salamov A."/>
            <person name="Samejima M."/>
            <person name="Schmutz J."/>
            <person name="Slot J.C."/>
            <person name="St John F."/>
            <person name="Stenlid J."/>
            <person name="Sun H."/>
            <person name="Sun S."/>
            <person name="Syed K."/>
            <person name="Tsang A."/>
            <person name="Wiebenga A."/>
            <person name="Young D."/>
            <person name="Pisabarro A."/>
            <person name="Eastwood D.C."/>
            <person name="Martin F."/>
            <person name="Cullen D."/>
            <person name="Grigoriev I.V."/>
            <person name="Hibbett D.S."/>
        </authorList>
    </citation>
    <scope>NUCLEOTIDE SEQUENCE</scope>
    <source>
        <strain evidence="2">FP-58527</strain>
    </source>
</reference>
<evidence type="ECO:0008006" key="3">
    <source>
        <dbReference type="Google" id="ProtNLM"/>
    </source>
</evidence>
<evidence type="ECO:0000313" key="2">
    <source>
        <dbReference type="Proteomes" id="UP000015241"/>
    </source>
</evidence>
<dbReference type="Proteomes" id="UP000015241">
    <property type="component" value="Unassembled WGS sequence"/>
</dbReference>
<dbReference type="AlphaFoldDB" id="S8EW76"/>
<protein>
    <recommendedName>
        <fullName evidence="3">Retrotransposon Copia-like N-terminal domain-containing protein</fullName>
    </recommendedName>
</protein>
<name>S8EW76_FOMSC</name>
<gene>
    <name evidence="1" type="ORF">FOMPIDRAFT_1135349</name>
</gene>